<dbReference type="Proteomes" id="UP000004121">
    <property type="component" value="Unassembled WGS sequence"/>
</dbReference>
<dbReference type="EMBL" id="ACKX01000010">
    <property type="protein sequence ID" value="EEJ52651.1"/>
    <property type="molecule type" value="Genomic_DNA"/>
</dbReference>
<dbReference type="GO" id="GO:0005737">
    <property type="term" value="C:cytoplasm"/>
    <property type="evidence" value="ECO:0007669"/>
    <property type="project" value="TreeGrafter"/>
</dbReference>
<dbReference type="HOGENOM" id="CLU_018986_2_0_9"/>
<proteinExistence type="inferred from homology"/>
<comment type="caution">
    <text evidence="6">The sequence shown here is derived from an EMBL/GenBank/DDBJ whole genome shotgun (WGS) entry which is preliminary data.</text>
</comment>
<dbReference type="FunFam" id="3.90.1150.10:FF:000033">
    <property type="entry name" value="Cystathionine gamma-synthase"/>
    <property type="match status" value="1"/>
</dbReference>
<dbReference type="CDD" id="cd00614">
    <property type="entry name" value="CGS_like"/>
    <property type="match status" value="1"/>
</dbReference>
<dbReference type="STRING" id="585501.HMPREF6123_0069"/>
<dbReference type="FunFam" id="3.40.640.10:FF:000009">
    <property type="entry name" value="Cystathionine gamma-synthase homolog"/>
    <property type="match status" value="1"/>
</dbReference>
<evidence type="ECO:0000256" key="5">
    <source>
        <dbReference type="RuleBase" id="RU362118"/>
    </source>
</evidence>
<evidence type="ECO:0000256" key="4">
    <source>
        <dbReference type="PIRSR" id="PIRSR001434-2"/>
    </source>
</evidence>
<dbReference type="GO" id="GO:0009086">
    <property type="term" value="P:methionine biosynthetic process"/>
    <property type="evidence" value="ECO:0007669"/>
    <property type="project" value="UniProtKB-ARBA"/>
</dbReference>
<dbReference type="PANTHER" id="PTHR11808:SF90">
    <property type="entry name" value="CYSTATHIONINE GAMMA-SYNTHASE"/>
    <property type="match status" value="1"/>
</dbReference>
<keyword evidence="3 4" id="KW-0663">Pyridoxal phosphate</keyword>
<evidence type="ECO:0000256" key="1">
    <source>
        <dbReference type="ARBA" id="ARBA00001933"/>
    </source>
</evidence>
<dbReference type="InterPro" id="IPR015421">
    <property type="entry name" value="PyrdxlP-dep_Trfase_major"/>
</dbReference>
<sequence length="399" mass="45079">MCWKRKKGFFYHRGRKRERIMAYHISTRCQHLEGQNKEEHYGAISYPIYPSSAFIHQEVGGKNPYDYSRLQNPTRAQLEKVVASLEHGTDCIALSSGIAALACIMELFRPGDHIIIDRDLYGGSIRYFREVNEKNGLQFSRVSLHEDGWEKEVKENTKAIFLESPTNPCMNVNDIEALGKFCKAHNLLLIVDNTFLSPYFQNPLDLGADIVLHSGTKFLSGHHDAIAGFIVVKDEALQERLRFLFKTTGAGLDAFDSWLILRGIKTLAIRMEKAQENSLKIAEFLEKHPKVKRVLYPGLPNHPGHELMKKQARGFGAMISFDVESGEEAKEILKRIQLIYFAESLGGTESLLTYPLTQTHADVPKEILAENGIYETTLRLSVGIEDAEDLISDLKQALG</sequence>
<reference evidence="6 7" key="1">
    <citation type="submission" date="2009-04" db="EMBL/GenBank/DDBJ databases">
        <authorList>
            <person name="Qin X."/>
            <person name="Bachman B."/>
            <person name="Battles P."/>
            <person name="Bell A."/>
            <person name="Bess C."/>
            <person name="Bickham C."/>
            <person name="Chaboub L."/>
            <person name="Chen D."/>
            <person name="Coyle M."/>
            <person name="Deiros D.R."/>
            <person name="Dinh H."/>
            <person name="Forbes L."/>
            <person name="Fowler G."/>
            <person name="Francisco L."/>
            <person name="Fu Q."/>
            <person name="Gubbala S."/>
            <person name="Hale W."/>
            <person name="Han Y."/>
            <person name="Hemphill L."/>
            <person name="Highlander S.K."/>
            <person name="Hirani K."/>
            <person name="Hogues M."/>
            <person name="Jackson L."/>
            <person name="Jakkamsetti A."/>
            <person name="Javaid M."/>
            <person name="Jiang H."/>
            <person name="Korchina V."/>
            <person name="Kovar C."/>
            <person name="Lara F."/>
            <person name="Lee S."/>
            <person name="Mata R."/>
            <person name="Mathew T."/>
            <person name="Moen C."/>
            <person name="Morales K."/>
            <person name="Munidasa M."/>
            <person name="Nazareth L."/>
            <person name="Ngo R."/>
            <person name="Nguyen L."/>
            <person name="Okwuonu G."/>
            <person name="Ongeri F."/>
            <person name="Patil S."/>
            <person name="Petrosino J."/>
            <person name="Pham C."/>
            <person name="Pham P."/>
            <person name="Pu L.-L."/>
            <person name="Puazo M."/>
            <person name="Raj R."/>
            <person name="Reid J."/>
            <person name="Rouhana J."/>
            <person name="Saada N."/>
            <person name="Shang Y."/>
            <person name="Simmons D."/>
            <person name="Thornton R."/>
            <person name="Warren J."/>
            <person name="Weissenberger G."/>
            <person name="Zhang J."/>
            <person name="Zhang L."/>
            <person name="Zhou C."/>
            <person name="Zhu D."/>
            <person name="Muzny D."/>
            <person name="Worley K."/>
            <person name="Gibbs R."/>
        </authorList>
    </citation>
    <scope>NUCLEOTIDE SEQUENCE [LARGE SCALE GENOMIC DNA]</scope>
    <source>
        <strain evidence="6 7">F0268</strain>
    </source>
</reference>
<dbReference type="eggNOG" id="COG0626">
    <property type="taxonomic scope" value="Bacteria"/>
</dbReference>
<dbReference type="Gene3D" id="3.90.1150.10">
    <property type="entry name" value="Aspartate Aminotransferase, domain 1"/>
    <property type="match status" value="1"/>
</dbReference>
<dbReference type="InterPro" id="IPR015424">
    <property type="entry name" value="PyrdxlP-dep_Trfase"/>
</dbReference>
<name>C2KUA0_9FIRM</name>
<dbReference type="PANTHER" id="PTHR11808">
    <property type="entry name" value="TRANS-SULFURATION ENZYME FAMILY MEMBER"/>
    <property type="match status" value="1"/>
</dbReference>
<evidence type="ECO:0000256" key="2">
    <source>
        <dbReference type="ARBA" id="ARBA00009077"/>
    </source>
</evidence>
<accession>C2KUA0</accession>
<comment type="similarity">
    <text evidence="2 5">Belongs to the trans-sulfuration enzymes family.</text>
</comment>
<dbReference type="Gene3D" id="3.40.640.10">
    <property type="entry name" value="Type I PLP-dependent aspartate aminotransferase-like (Major domain)"/>
    <property type="match status" value="1"/>
</dbReference>
<organism evidence="6 7">
    <name type="scientific">Oribacterium sinus F0268</name>
    <dbReference type="NCBI Taxonomy" id="585501"/>
    <lineage>
        <taxon>Bacteria</taxon>
        <taxon>Bacillati</taxon>
        <taxon>Bacillota</taxon>
        <taxon>Clostridia</taxon>
        <taxon>Lachnospirales</taxon>
        <taxon>Lachnospiraceae</taxon>
        <taxon>Oribacterium</taxon>
    </lineage>
</organism>
<dbReference type="GO" id="GO:0003962">
    <property type="term" value="F:cystathionine gamma-synthase activity"/>
    <property type="evidence" value="ECO:0007669"/>
    <property type="project" value="UniProtKB-EC"/>
</dbReference>
<dbReference type="InterPro" id="IPR054542">
    <property type="entry name" value="Cys_met_metab_PP"/>
</dbReference>
<dbReference type="InterPro" id="IPR015422">
    <property type="entry name" value="PyrdxlP-dep_Trfase_small"/>
</dbReference>
<dbReference type="GO" id="GO:0016846">
    <property type="term" value="F:carbon-sulfur lyase activity"/>
    <property type="evidence" value="ECO:0007669"/>
    <property type="project" value="TreeGrafter"/>
</dbReference>
<dbReference type="GO" id="GO:0030170">
    <property type="term" value="F:pyridoxal phosphate binding"/>
    <property type="evidence" value="ECO:0007669"/>
    <property type="project" value="InterPro"/>
</dbReference>
<evidence type="ECO:0000256" key="3">
    <source>
        <dbReference type="ARBA" id="ARBA00022898"/>
    </source>
</evidence>
<evidence type="ECO:0000313" key="7">
    <source>
        <dbReference type="Proteomes" id="UP000004121"/>
    </source>
</evidence>
<dbReference type="InterPro" id="IPR000277">
    <property type="entry name" value="Cys/Met-Metab_PyrdxlP-dep_enz"/>
</dbReference>
<dbReference type="EC" id="2.5.1.48" evidence="6"/>
<evidence type="ECO:0000313" key="6">
    <source>
        <dbReference type="EMBL" id="EEJ52651.1"/>
    </source>
</evidence>
<dbReference type="FunCoup" id="C2KUA0">
    <property type="interactions" value="320"/>
</dbReference>
<feature type="modified residue" description="N6-(pyridoxal phosphate)lysine" evidence="4">
    <location>
        <position position="217"/>
    </location>
</feature>
<dbReference type="PIRSF" id="PIRSF001434">
    <property type="entry name" value="CGS"/>
    <property type="match status" value="1"/>
</dbReference>
<dbReference type="Pfam" id="PF01053">
    <property type="entry name" value="Cys_Met_Meta_PP"/>
    <property type="match status" value="1"/>
</dbReference>
<dbReference type="AlphaFoldDB" id="C2KUA0"/>
<keyword evidence="6" id="KW-0808">Transferase</keyword>
<comment type="cofactor">
    <cofactor evidence="1 5">
        <name>pyridoxal 5'-phosphate</name>
        <dbReference type="ChEBI" id="CHEBI:597326"/>
    </cofactor>
</comment>
<protein>
    <submittedName>
        <fullName evidence="6">Cys/Met metabolism PLP-dependent enzyme</fullName>
        <ecNumber evidence="6">2.5.1.48</ecNumber>
    </submittedName>
</protein>
<dbReference type="PROSITE" id="PS00868">
    <property type="entry name" value="CYS_MET_METAB_PP"/>
    <property type="match status" value="1"/>
</dbReference>
<dbReference type="SUPFAM" id="SSF53383">
    <property type="entry name" value="PLP-dependent transferases"/>
    <property type="match status" value="1"/>
</dbReference>
<keyword evidence="7" id="KW-1185">Reference proteome</keyword>
<dbReference type="GO" id="GO:0019346">
    <property type="term" value="P:transsulfuration"/>
    <property type="evidence" value="ECO:0007669"/>
    <property type="project" value="InterPro"/>
</dbReference>
<dbReference type="InParanoid" id="C2KUA0"/>
<gene>
    <name evidence="6" type="primary">metB</name>
    <name evidence="6" type="ORF">HMPREF6123_0069</name>
</gene>